<dbReference type="GO" id="GO:0005634">
    <property type="term" value="C:nucleus"/>
    <property type="evidence" value="ECO:0007669"/>
    <property type="project" value="UniProtKB-SubCell"/>
</dbReference>
<evidence type="ECO:0000256" key="1">
    <source>
        <dbReference type="ARBA" id="ARBA00004123"/>
    </source>
</evidence>
<dbReference type="SUPFAM" id="SSF117773">
    <property type="entry name" value="GTF2I-like repeat"/>
    <property type="match status" value="1"/>
</dbReference>
<evidence type="ECO:0000313" key="8">
    <source>
        <dbReference type="Proteomes" id="UP000230750"/>
    </source>
</evidence>
<evidence type="ECO:0000256" key="3">
    <source>
        <dbReference type="ARBA" id="ARBA00023015"/>
    </source>
</evidence>
<dbReference type="Proteomes" id="UP000230750">
    <property type="component" value="Unassembled WGS sequence"/>
</dbReference>
<keyword evidence="6" id="KW-0539">Nucleus</keyword>
<keyword evidence="4" id="KW-0238">DNA-binding</keyword>
<dbReference type="AlphaFoldDB" id="A0A2G8KGQ5"/>
<name>A0A2G8KGQ5_STIJA</name>
<dbReference type="OrthoDB" id="10072451at2759"/>
<dbReference type="Gene3D" id="1.10.30.10">
    <property type="entry name" value="High mobility group box domain"/>
    <property type="match status" value="1"/>
</dbReference>
<dbReference type="InterPro" id="IPR036647">
    <property type="entry name" value="GTF2I-like_rpt_sf"/>
</dbReference>
<reference evidence="7 8" key="1">
    <citation type="journal article" date="2017" name="PLoS Biol.">
        <title>The sea cucumber genome provides insights into morphological evolution and visceral regeneration.</title>
        <authorList>
            <person name="Zhang X."/>
            <person name="Sun L."/>
            <person name="Yuan J."/>
            <person name="Sun Y."/>
            <person name="Gao Y."/>
            <person name="Zhang L."/>
            <person name="Li S."/>
            <person name="Dai H."/>
            <person name="Hamel J.F."/>
            <person name="Liu C."/>
            <person name="Yu Y."/>
            <person name="Liu S."/>
            <person name="Lin W."/>
            <person name="Guo K."/>
            <person name="Jin S."/>
            <person name="Xu P."/>
            <person name="Storey K.B."/>
            <person name="Huan P."/>
            <person name="Zhang T."/>
            <person name="Zhou Y."/>
            <person name="Zhang J."/>
            <person name="Lin C."/>
            <person name="Li X."/>
            <person name="Xing L."/>
            <person name="Huo D."/>
            <person name="Sun M."/>
            <person name="Wang L."/>
            <person name="Mercier A."/>
            <person name="Li F."/>
            <person name="Yang H."/>
            <person name="Xiang J."/>
        </authorList>
    </citation>
    <scope>NUCLEOTIDE SEQUENCE [LARGE SCALE GENOMIC DNA]</scope>
    <source>
        <strain evidence="7">Shaxun</strain>
        <tissue evidence="7">Muscle</tissue>
    </source>
</reference>
<gene>
    <name evidence="7" type="ORF">BSL78_15948</name>
</gene>
<dbReference type="GO" id="GO:0003677">
    <property type="term" value="F:DNA binding"/>
    <property type="evidence" value="ECO:0007669"/>
    <property type="project" value="UniProtKB-KW"/>
</dbReference>
<evidence type="ECO:0000256" key="6">
    <source>
        <dbReference type="ARBA" id="ARBA00023242"/>
    </source>
</evidence>
<evidence type="ECO:0000256" key="4">
    <source>
        <dbReference type="ARBA" id="ARBA00023125"/>
    </source>
</evidence>
<sequence>MNQTSRTTGYNLFCKELNSEEGVRLLTSKQKFVLYGSRWAALTTERRREFRRRAAQKNTLSHKQRQGKWNKCVKKMLKVMDEMRSLQPTSGYFVVVPQGGDPRYGGTQSGNIFIENEYEAVVEGFCKGLDARVTAKTSITVHDIRQLFNSKYAEAVGQPGKKLPYKTLFNLQMDGLPEGIVFKKPQCYGTAQLRRIGMPERALNV</sequence>
<dbReference type="EMBL" id="MRZV01000597">
    <property type="protein sequence ID" value="PIK47178.1"/>
    <property type="molecule type" value="Genomic_DNA"/>
</dbReference>
<keyword evidence="5" id="KW-0804">Transcription</keyword>
<keyword evidence="3" id="KW-0805">Transcription regulation</keyword>
<comment type="caution">
    <text evidence="7">The sequence shown here is derived from an EMBL/GenBank/DDBJ whole genome shotgun (WGS) entry which is preliminary data.</text>
</comment>
<comment type="subcellular location">
    <subcellularLocation>
        <location evidence="1">Nucleus</location>
    </subcellularLocation>
</comment>
<keyword evidence="2" id="KW-0677">Repeat</keyword>
<dbReference type="Pfam" id="PF02946">
    <property type="entry name" value="GTF2I"/>
    <property type="match status" value="1"/>
</dbReference>
<evidence type="ECO:0000256" key="2">
    <source>
        <dbReference type="ARBA" id="ARBA00022737"/>
    </source>
</evidence>
<dbReference type="Gene3D" id="3.90.1460.10">
    <property type="entry name" value="GTF2I-like"/>
    <property type="match status" value="1"/>
</dbReference>
<evidence type="ECO:0000313" key="7">
    <source>
        <dbReference type="EMBL" id="PIK47178.1"/>
    </source>
</evidence>
<organism evidence="7 8">
    <name type="scientific">Stichopus japonicus</name>
    <name type="common">Sea cucumber</name>
    <dbReference type="NCBI Taxonomy" id="307972"/>
    <lineage>
        <taxon>Eukaryota</taxon>
        <taxon>Metazoa</taxon>
        <taxon>Echinodermata</taxon>
        <taxon>Eleutherozoa</taxon>
        <taxon>Echinozoa</taxon>
        <taxon>Holothuroidea</taxon>
        <taxon>Aspidochirotacea</taxon>
        <taxon>Aspidochirotida</taxon>
        <taxon>Stichopodidae</taxon>
        <taxon>Apostichopus</taxon>
    </lineage>
</organism>
<proteinExistence type="predicted"/>
<accession>A0A2G8KGQ5</accession>
<dbReference type="InterPro" id="IPR036910">
    <property type="entry name" value="HMG_box_dom_sf"/>
</dbReference>
<dbReference type="InterPro" id="IPR004212">
    <property type="entry name" value="GTF2I"/>
</dbReference>
<keyword evidence="8" id="KW-1185">Reference proteome</keyword>
<protein>
    <submittedName>
        <fullName evidence="7">Uncharacterized protein</fullName>
    </submittedName>
</protein>
<dbReference type="SUPFAM" id="SSF47095">
    <property type="entry name" value="HMG-box"/>
    <property type="match status" value="1"/>
</dbReference>
<dbReference type="PROSITE" id="PS51139">
    <property type="entry name" value="GTF2I"/>
    <property type="match status" value="1"/>
</dbReference>
<evidence type="ECO:0000256" key="5">
    <source>
        <dbReference type="ARBA" id="ARBA00023163"/>
    </source>
</evidence>